<organism evidence="1 2">
    <name type="scientific">Selenomonas ruminantium</name>
    <dbReference type="NCBI Taxonomy" id="971"/>
    <lineage>
        <taxon>Bacteria</taxon>
        <taxon>Bacillati</taxon>
        <taxon>Bacillota</taxon>
        <taxon>Negativicutes</taxon>
        <taxon>Selenomonadales</taxon>
        <taxon>Selenomonadaceae</taxon>
        <taxon>Selenomonas</taxon>
    </lineage>
</organism>
<evidence type="ECO:0000313" key="2">
    <source>
        <dbReference type="Proteomes" id="UP000761380"/>
    </source>
</evidence>
<sequence>MADVNMTDIENLLAKGQELKQFIRENPEVLEFLRLAAKTTLQNPIIIPPDERYIHAGEVAKILCIDKGAVYRLEKAGRLTAYYVGDASRMKFKLSDVLAVPQMKEVQPVEVIVE</sequence>
<gene>
    <name evidence="1" type="ORF">E7201_01895</name>
</gene>
<protein>
    <submittedName>
        <fullName evidence="1">Helix-turn-helix domain-containing protein</fullName>
    </submittedName>
</protein>
<dbReference type="Proteomes" id="UP000761380">
    <property type="component" value="Unassembled WGS sequence"/>
</dbReference>
<dbReference type="EMBL" id="SVBY01000008">
    <property type="protein sequence ID" value="MBE6091920.1"/>
    <property type="molecule type" value="Genomic_DNA"/>
</dbReference>
<reference evidence="1" key="1">
    <citation type="submission" date="2019-04" db="EMBL/GenBank/DDBJ databases">
        <title>Evolution of Biomass-Degrading Anaerobic Consortia Revealed by Metagenomics.</title>
        <authorList>
            <person name="Peng X."/>
        </authorList>
    </citation>
    <scope>NUCLEOTIDE SEQUENCE</scope>
    <source>
        <strain evidence="1">SIG240</strain>
    </source>
</reference>
<proteinExistence type="predicted"/>
<comment type="caution">
    <text evidence="1">The sequence shown here is derived from an EMBL/GenBank/DDBJ whole genome shotgun (WGS) entry which is preliminary data.</text>
</comment>
<accession>A0A927WL90</accession>
<evidence type="ECO:0000313" key="1">
    <source>
        <dbReference type="EMBL" id="MBE6091920.1"/>
    </source>
</evidence>
<name>A0A927WL90_SELRU</name>
<dbReference type="AlphaFoldDB" id="A0A927WL90"/>